<dbReference type="InterPro" id="IPR011051">
    <property type="entry name" value="RmlC_Cupin_sf"/>
</dbReference>
<dbReference type="SUPFAM" id="SSF51182">
    <property type="entry name" value="RmlC-like cupins"/>
    <property type="match status" value="1"/>
</dbReference>
<evidence type="ECO:0000256" key="1">
    <source>
        <dbReference type="ARBA" id="ARBA00001936"/>
    </source>
</evidence>
<keyword evidence="3" id="KW-0464">Manganese</keyword>
<accession>A0A4R8EFE8</accession>
<comment type="caution">
    <text evidence="9">The sequence shown here is derived from an EMBL/GenBank/DDBJ whole genome shotgun (WGS) entry which is preliminary data.</text>
</comment>
<dbReference type="EC" id="5.3.1.15" evidence="8"/>
<sequence>MLNNETYEKVKMKSLELFEKAGIALREDEKENIEIVDGGLGNIEELGLEIVTYVNTDRYCAKEMVLLPNQTCPEHKHPPHDGDIGKEETFRCRYGKVFLFIEGEKNTWHVQPPNEYFTASHEIILNPAEQYTIPPNTLHWFKAGEEGAVISEFSSHSDDATDIFTDPNFKRLRK</sequence>
<keyword evidence="10" id="KW-1185">Reference proteome</keyword>
<keyword evidence="2" id="KW-0479">Metal-binding</keyword>
<dbReference type="InterPro" id="IPR010864">
    <property type="entry name" value="D-lyxose_isomer"/>
</dbReference>
<evidence type="ECO:0000313" key="10">
    <source>
        <dbReference type="Proteomes" id="UP000294817"/>
    </source>
</evidence>
<proteinExistence type="inferred from homology"/>
<dbReference type="Proteomes" id="UP000294817">
    <property type="component" value="Unassembled WGS sequence"/>
</dbReference>
<evidence type="ECO:0000256" key="4">
    <source>
        <dbReference type="ARBA" id="ARBA00023235"/>
    </source>
</evidence>
<evidence type="ECO:0000256" key="5">
    <source>
        <dbReference type="ARBA" id="ARBA00023277"/>
    </source>
</evidence>
<evidence type="ECO:0000256" key="3">
    <source>
        <dbReference type="ARBA" id="ARBA00023211"/>
    </source>
</evidence>
<dbReference type="CDD" id="cd20308">
    <property type="entry name" value="cupin_YdaE"/>
    <property type="match status" value="1"/>
</dbReference>
<comment type="similarity">
    <text evidence="7">Belongs to the D-lyxose ketol-isomerase family.</text>
</comment>
<evidence type="ECO:0000256" key="8">
    <source>
        <dbReference type="ARBA" id="ARBA00044972"/>
    </source>
</evidence>
<reference evidence="9 10" key="1">
    <citation type="submission" date="2019-03" db="EMBL/GenBank/DDBJ databases">
        <title>Genomic Encyclopedia of Type Strains, Phase IV (KMG-IV): sequencing the most valuable type-strain genomes for metagenomic binning, comparative biology and taxonomic classification.</title>
        <authorList>
            <person name="Goeker M."/>
        </authorList>
    </citation>
    <scope>NUCLEOTIDE SEQUENCE [LARGE SCALE GENOMIC DNA]</scope>
    <source>
        <strain evidence="9 10">DSM 13575</strain>
    </source>
</reference>
<evidence type="ECO:0000256" key="7">
    <source>
        <dbReference type="ARBA" id="ARBA00044951"/>
    </source>
</evidence>
<dbReference type="Gene3D" id="2.60.120.10">
    <property type="entry name" value="Jelly Rolls"/>
    <property type="match status" value="1"/>
</dbReference>
<evidence type="ECO:0000256" key="6">
    <source>
        <dbReference type="ARBA" id="ARBA00044907"/>
    </source>
</evidence>
<organism evidence="9 10">
    <name type="scientific">Petrotoga sibirica</name>
    <dbReference type="NCBI Taxonomy" id="156202"/>
    <lineage>
        <taxon>Bacteria</taxon>
        <taxon>Thermotogati</taxon>
        <taxon>Thermotogota</taxon>
        <taxon>Thermotogae</taxon>
        <taxon>Petrotogales</taxon>
        <taxon>Petrotogaceae</taxon>
        <taxon>Petrotoga</taxon>
    </lineage>
</organism>
<evidence type="ECO:0000313" key="9">
    <source>
        <dbReference type="EMBL" id="TDX10189.1"/>
    </source>
</evidence>
<dbReference type="AlphaFoldDB" id="A0A4R8EFE8"/>
<name>A0A4R8EFE8_9BACT</name>
<dbReference type="EMBL" id="SODZ01000020">
    <property type="protein sequence ID" value="TDX10189.1"/>
    <property type="molecule type" value="Genomic_DNA"/>
</dbReference>
<protein>
    <recommendedName>
        <fullName evidence="8">D-lyxose ketol-isomerase</fullName>
        <ecNumber evidence="8">5.3.1.15</ecNumber>
    </recommendedName>
</protein>
<dbReference type="RefSeq" id="WP_134080076.1">
    <property type="nucleotide sequence ID" value="NZ_SODZ01000020.1"/>
</dbReference>
<keyword evidence="4" id="KW-0413">Isomerase</keyword>
<dbReference type="GO" id="GO:0046872">
    <property type="term" value="F:metal ion binding"/>
    <property type="evidence" value="ECO:0007669"/>
    <property type="project" value="UniProtKB-KW"/>
</dbReference>
<dbReference type="GO" id="GO:0047828">
    <property type="term" value="F:D-lyxose ketol-isomerase activity"/>
    <property type="evidence" value="ECO:0007669"/>
    <property type="project" value="UniProtKB-EC"/>
</dbReference>
<gene>
    <name evidence="9" type="ORF">C8D74_12024</name>
</gene>
<dbReference type="InterPro" id="IPR014710">
    <property type="entry name" value="RmlC-like_jellyroll"/>
</dbReference>
<comment type="catalytic activity">
    <reaction evidence="6">
        <text>D-lyxose = D-xylulose</text>
        <dbReference type="Rhea" id="RHEA:14201"/>
        <dbReference type="ChEBI" id="CHEBI:16789"/>
        <dbReference type="ChEBI" id="CHEBI:17140"/>
        <dbReference type="EC" id="5.3.1.15"/>
    </reaction>
</comment>
<dbReference type="Pfam" id="PF07385">
    <property type="entry name" value="Lyx_isomer"/>
    <property type="match status" value="1"/>
</dbReference>
<keyword evidence="5" id="KW-0119">Carbohydrate metabolism</keyword>
<comment type="cofactor">
    <cofactor evidence="1">
        <name>Mn(2+)</name>
        <dbReference type="ChEBI" id="CHEBI:29035"/>
    </cofactor>
</comment>
<evidence type="ECO:0000256" key="2">
    <source>
        <dbReference type="ARBA" id="ARBA00022723"/>
    </source>
</evidence>